<accession>A0A377F4J9</accession>
<name>A0A377F4J9_ECOLX</name>
<organism evidence="1 2">
    <name type="scientific">Escherichia coli</name>
    <dbReference type="NCBI Taxonomy" id="562"/>
    <lineage>
        <taxon>Bacteria</taxon>
        <taxon>Pseudomonadati</taxon>
        <taxon>Pseudomonadota</taxon>
        <taxon>Gammaproteobacteria</taxon>
        <taxon>Enterobacterales</taxon>
        <taxon>Enterobacteriaceae</taxon>
        <taxon>Escherichia</taxon>
    </lineage>
</organism>
<evidence type="ECO:0000313" key="2">
    <source>
        <dbReference type="Proteomes" id="UP000254255"/>
    </source>
</evidence>
<dbReference type="Proteomes" id="UP000254255">
    <property type="component" value="Unassembled WGS sequence"/>
</dbReference>
<dbReference type="EMBL" id="UGET01000005">
    <property type="protein sequence ID" value="STN24922.1"/>
    <property type="molecule type" value="Genomic_DNA"/>
</dbReference>
<dbReference type="AlphaFoldDB" id="A0A377F4J9"/>
<dbReference type="RefSeq" id="WP_235838304.1">
    <property type="nucleotide sequence ID" value="NZ_BDPG01000141.1"/>
</dbReference>
<evidence type="ECO:0000313" key="1">
    <source>
        <dbReference type="EMBL" id="STN24922.1"/>
    </source>
</evidence>
<reference evidence="1 2" key="1">
    <citation type="submission" date="2018-06" db="EMBL/GenBank/DDBJ databases">
        <authorList>
            <consortium name="Pathogen Informatics"/>
            <person name="Doyle S."/>
        </authorList>
    </citation>
    <scope>NUCLEOTIDE SEQUENCE [LARGE SCALE GENOMIC DNA]</scope>
    <source>
        <strain evidence="1 2">NCTC13148</strain>
    </source>
</reference>
<gene>
    <name evidence="1" type="ORF">NCTC13148_05318</name>
</gene>
<sequence length="196" mass="21974">MLSEDSVPESTYNLTLVPLDVPGAMISVTTSLSPTMQAKRETSLDKQNYDEMLARSQSEELTPSDPRQDDHKQRIIDLLTPVALGEVPSGFSLQEDRLSRIPSSEQSPCNFNMYAKLGQRLVGSRELIDVVLVKNDKPYGQVVADQQCITEGVVASALFDKAFLQPGEETELYIVRDKLFKERQTRVTTRPSLIKR</sequence>
<protein>
    <submittedName>
        <fullName evidence="1">Putative transfer protein</fullName>
    </submittedName>
</protein>
<proteinExistence type="predicted"/>